<sequence length="176" mass="17640">MPSPARRMALVMSTCVLAWCSGGSAATAQTEPPQPRALTITAPTTANLGSAGIGDTVTGQLGTVTASDTTGVPTLTWTATVTSTNFVTGAGTSPQTIPTTAVRYWSGPATSTSGIGTFTPGQPTQANAVTLNSPRTAFSRIGTGYSTASWNPTIQITIPSTAAAGTYSGTITHSLA</sequence>
<evidence type="ECO:0000313" key="2">
    <source>
        <dbReference type="EMBL" id="MDI2031103.1"/>
    </source>
</evidence>
<dbReference type="RefSeq" id="WP_281457389.1">
    <property type="nucleotide sequence ID" value="NZ_JASAOF010000015.1"/>
</dbReference>
<evidence type="ECO:0008006" key="4">
    <source>
        <dbReference type="Google" id="ProtNLM"/>
    </source>
</evidence>
<gene>
    <name evidence="2" type="ORF">QFW96_20900</name>
</gene>
<evidence type="ECO:0000313" key="3">
    <source>
        <dbReference type="Proteomes" id="UP001237595"/>
    </source>
</evidence>
<feature type="signal peptide" evidence="1">
    <location>
        <begin position="1"/>
        <end position="28"/>
    </location>
</feature>
<keyword evidence="1" id="KW-0732">Signal</keyword>
<dbReference type="Proteomes" id="UP001237595">
    <property type="component" value="Unassembled WGS sequence"/>
</dbReference>
<accession>A0ABT6PTZ2</accession>
<protein>
    <recommendedName>
        <fullName evidence="4">WxL domain-containing protein</fullName>
    </recommendedName>
</protein>
<dbReference type="EMBL" id="JASAOF010000015">
    <property type="protein sequence ID" value="MDI2031103.1"/>
    <property type="molecule type" value="Genomic_DNA"/>
</dbReference>
<organism evidence="2 3">
    <name type="scientific">Saccharopolyspora ipomoeae</name>
    <dbReference type="NCBI Taxonomy" id="3042027"/>
    <lineage>
        <taxon>Bacteria</taxon>
        <taxon>Bacillati</taxon>
        <taxon>Actinomycetota</taxon>
        <taxon>Actinomycetes</taxon>
        <taxon>Pseudonocardiales</taxon>
        <taxon>Pseudonocardiaceae</taxon>
        <taxon>Saccharopolyspora</taxon>
    </lineage>
</organism>
<keyword evidence="3" id="KW-1185">Reference proteome</keyword>
<reference evidence="2 3" key="1">
    <citation type="submission" date="2023-04" db="EMBL/GenBank/DDBJ databases">
        <title>Draft genome sequence of Saccharopolyspora sp. TS4A08 isolated from sweet potato rhizospheric soil.</title>
        <authorList>
            <person name="Suksaard P."/>
            <person name="Duangmal K."/>
        </authorList>
    </citation>
    <scope>NUCLEOTIDE SEQUENCE [LARGE SCALE GENOMIC DNA]</scope>
    <source>
        <strain evidence="2 3">TS4A08</strain>
    </source>
</reference>
<proteinExistence type="predicted"/>
<evidence type="ECO:0000256" key="1">
    <source>
        <dbReference type="SAM" id="SignalP"/>
    </source>
</evidence>
<name>A0ABT6PTZ2_9PSEU</name>
<comment type="caution">
    <text evidence="2">The sequence shown here is derived from an EMBL/GenBank/DDBJ whole genome shotgun (WGS) entry which is preliminary data.</text>
</comment>
<feature type="chain" id="PRO_5047452615" description="WxL domain-containing protein" evidence="1">
    <location>
        <begin position="29"/>
        <end position="176"/>
    </location>
</feature>